<reference evidence="2 3" key="1">
    <citation type="submission" date="2017-09" db="EMBL/GenBank/DDBJ databases">
        <title>WGS assembly of Aquilegia coerulea Goldsmith.</title>
        <authorList>
            <person name="Hodges S."/>
            <person name="Kramer E."/>
            <person name="Nordborg M."/>
            <person name="Tomkins J."/>
            <person name="Borevitz J."/>
            <person name="Derieg N."/>
            <person name="Yan J."/>
            <person name="Mihaltcheva S."/>
            <person name="Hayes R.D."/>
            <person name="Rokhsar D."/>
        </authorList>
    </citation>
    <scope>NUCLEOTIDE SEQUENCE [LARGE SCALE GENOMIC DNA]</scope>
    <source>
        <strain evidence="3">cv. Goldsmith</strain>
    </source>
</reference>
<dbReference type="Proteomes" id="UP000230069">
    <property type="component" value="Unassembled WGS sequence"/>
</dbReference>
<dbReference type="InParanoid" id="A0A2G5EPB9"/>
<dbReference type="GO" id="GO:0003676">
    <property type="term" value="F:nucleic acid binding"/>
    <property type="evidence" value="ECO:0007669"/>
    <property type="project" value="InterPro"/>
</dbReference>
<keyword evidence="3" id="KW-1185">Reference proteome</keyword>
<feature type="domain" description="RNase H type-1" evidence="1">
    <location>
        <begin position="8"/>
        <end position="88"/>
    </location>
</feature>
<protein>
    <recommendedName>
        <fullName evidence="1">RNase H type-1 domain-containing protein</fullName>
    </recommendedName>
</protein>
<evidence type="ECO:0000313" key="3">
    <source>
        <dbReference type="Proteomes" id="UP000230069"/>
    </source>
</evidence>
<dbReference type="GO" id="GO:0004523">
    <property type="term" value="F:RNA-DNA hybrid ribonuclease activity"/>
    <property type="evidence" value="ECO:0007669"/>
    <property type="project" value="InterPro"/>
</dbReference>
<proteinExistence type="predicted"/>
<accession>A0A2G5EPB9</accession>
<evidence type="ECO:0000259" key="1">
    <source>
        <dbReference type="Pfam" id="PF13456"/>
    </source>
</evidence>
<gene>
    <name evidence="2" type="ORF">AQUCO_00600351v1</name>
</gene>
<name>A0A2G5EPB9_AQUCA</name>
<sequence length="102" mass="11168">MDGSFGWNLQDLHESYVGYVLFSWPDNFVLAGGERVNGRDPEHTEALAIKSGLSLGIDMGWKNVVICSDNLNIVATCKGIESSTSVLTYALNYSLFVIYQGS</sequence>
<dbReference type="EMBL" id="KZ305023">
    <property type="protein sequence ID" value="PIA57571.1"/>
    <property type="molecule type" value="Genomic_DNA"/>
</dbReference>
<organism evidence="2 3">
    <name type="scientific">Aquilegia coerulea</name>
    <name type="common">Rocky mountain columbine</name>
    <dbReference type="NCBI Taxonomy" id="218851"/>
    <lineage>
        <taxon>Eukaryota</taxon>
        <taxon>Viridiplantae</taxon>
        <taxon>Streptophyta</taxon>
        <taxon>Embryophyta</taxon>
        <taxon>Tracheophyta</taxon>
        <taxon>Spermatophyta</taxon>
        <taxon>Magnoliopsida</taxon>
        <taxon>Ranunculales</taxon>
        <taxon>Ranunculaceae</taxon>
        <taxon>Thalictroideae</taxon>
        <taxon>Aquilegia</taxon>
    </lineage>
</organism>
<dbReference type="AlphaFoldDB" id="A0A2G5EPB9"/>
<dbReference type="Pfam" id="PF13456">
    <property type="entry name" value="RVT_3"/>
    <property type="match status" value="1"/>
</dbReference>
<evidence type="ECO:0000313" key="2">
    <source>
        <dbReference type="EMBL" id="PIA57571.1"/>
    </source>
</evidence>
<dbReference type="InterPro" id="IPR002156">
    <property type="entry name" value="RNaseH_domain"/>
</dbReference>